<evidence type="ECO:0000313" key="1">
    <source>
        <dbReference type="EMBL" id="KAF2167400.1"/>
    </source>
</evidence>
<gene>
    <name evidence="1" type="ORF">M409DRAFT_22212</name>
</gene>
<organism evidence="1 2">
    <name type="scientific">Zasmidium cellare ATCC 36951</name>
    <dbReference type="NCBI Taxonomy" id="1080233"/>
    <lineage>
        <taxon>Eukaryota</taxon>
        <taxon>Fungi</taxon>
        <taxon>Dikarya</taxon>
        <taxon>Ascomycota</taxon>
        <taxon>Pezizomycotina</taxon>
        <taxon>Dothideomycetes</taxon>
        <taxon>Dothideomycetidae</taxon>
        <taxon>Mycosphaerellales</taxon>
        <taxon>Mycosphaerellaceae</taxon>
        <taxon>Zasmidium</taxon>
    </lineage>
</organism>
<reference evidence="1" key="1">
    <citation type="journal article" date="2020" name="Stud. Mycol.">
        <title>101 Dothideomycetes genomes: a test case for predicting lifestyles and emergence of pathogens.</title>
        <authorList>
            <person name="Haridas S."/>
            <person name="Albert R."/>
            <person name="Binder M."/>
            <person name="Bloem J."/>
            <person name="Labutti K."/>
            <person name="Salamov A."/>
            <person name="Andreopoulos B."/>
            <person name="Baker S."/>
            <person name="Barry K."/>
            <person name="Bills G."/>
            <person name="Bluhm B."/>
            <person name="Cannon C."/>
            <person name="Castanera R."/>
            <person name="Culley D."/>
            <person name="Daum C."/>
            <person name="Ezra D."/>
            <person name="Gonzalez J."/>
            <person name="Henrissat B."/>
            <person name="Kuo A."/>
            <person name="Liang C."/>
            <person name="Lipzen A."/>
            <person name="Lutzoni F."/>
            <person name="Magnuson J."/>
            <person name="Mondo S."/>
            <person name="Nolan M."/>
            <person name="Ohm R."/>
            <person name="Pangilinan J."/>
            <person name="Park H.-J."/>
            <person name="Ramirez L."/>
            <person name="Alfaro M."/>
            <person name="Sun H."/>
            <person name="Tritt A."/>
            <person name="Yoshinaga Y."/>
            <person name="Zwiers L.-H."/>
            <person name="Turgeon B."/>
            <person name="Goodwin S."/>
            <person name="Spatafora J."/>
            <person name="Crous P."/>
            <person name="Grigoriev I."/>
        </authorList>
    </citation>
    <scope>NUCLEOTIDE SEQUENCE</scope>
    <source>
        <strain evidence="1">ATCC 36951</strain>
    </source>
</reference>
<evidence type="ECO:0000313" key="2">
    <source>
        <dbReference type="Proteomes" id="UP000799537"/>
    </source>
</evidence>
<dbReference type="RefSeq" id="XP_033668289.1">
    <property type="nucleotide sequence ID" value="XM_033806235.1"/>
</dbReference>
<dbReference type="AlphaFoldDB" id="A0A6A6CML5"/>
<name>A0A6A6CML5_ZASCE</name>
<dbReference type="GeneID" id="54559507"/>
<protein>
    <submittedName>
        <fullName evidence="1">Uncharacterized protein</fullName>
    </submittedName>
</protein>
<proteinExistence type="predicted"/>
<dbReference type="Proteomes" id="UP000799537">
    <property type="component" value="Unassembled WGS sequence"/>
</dbReference>
<keyword evidence="2" id="KW-1185">Reference proteome</keyword>
<sequence length="304" mass="34661">MSGDATSTPSLPSDTKPRWGWQKLPLEIKRIVFDYAGMPSELRIHVHHFEPPQDGIKGVDIEYAVEIKNKEEWRDMLRFQAIKQINADIIQDAIAKKKIAIKLDIVGHHMQGDAWKDMGIMTPKMEHCVADWDKFLAKFPFQRMTTVVPYILRDLVPPAERKVSMIEEMHYLKLTYDRAQPEKKHGPADPLAWKQEAAVWKKGENAGMSEEAATTIHTAIEANIASFVKYLFRLGPDVESMVCLQERLTWVPDLVSSEKFQISRWFMAVMAARGVFRTASSSRVPMFAAIGARVTPLAEVVWEV</sequence>
<accession>A0A6A6CML5</accession>
<dbReference type="EMBL" id="ML993593">
    <property type="protein sequence ID" value="KAF2167400.1"/>
    <property type="molecule type" value="Genomic_DNA"/>
</dbReference>